<dbReference type="OrthoDB" id="6368834at2759"/>
<evidence type="ECO:0000313" key="4">
    <source>
        <dbReference type="Proteomes" id="UP000789524"/>
    </source>
</evidence>
<feature type="chain" id="PRO_5035217197" evidence="2">
    <location>
        <begin position="17"/>
        <end position="838"/>
    </location>
</feature>
<feature type="compositionally biased region" description="Basic and acidic residues" evidence="1">
    <location>
        <begin position="204"/>
        <end position="221"/>
    </location>
</feature>
<feature type="compositionally biased region" description="Basic and acidic residues" evidence="1">
    <location>
        <begin position="675"/>
        <end position="692"/>
    </location>
</feature>
<feature type="compositionally biased region" description="Basic and acidic residues" evidence="1">
    <location>
        <begin position="264"/>
        <end position="278"/>
    </location>
</feature>
<evidence type="ECO:0000256" key="2">
    <source>
        <dbReference type="SAM" id="SignalP"/>
    </source>
</evidence>
<feature type="compositionally biased region" description="Basic and acidic residues" evidence="1">
    <location>
        <begin position="439"/>
        <end position="456"/>
    </location>
</feature>
<feature type="compositionally biased region" description="Basic and acidic residues" evidence="1">
    <location>
        <begin position="379"/>
        <end position="395"/>
    </location>
</feature>
<dbReference type="Proteomes" id="UP000789524">
    <property type="component" value="Unassembled WGS sequence"/>
</dbReference>
<feature type="compositionally biased region" description="Basic and acidic residues" evidence="1">
    <location>
        <begin position="557"/>
        <end position="574"/>
    </location>
</feature>
<dbReference type="AlphaFoldDB" id="A0A8J2QDF8"/>
<dbReference type="EMBL" id="CAKASE010000045">
    <property type="protein sequence ID" value="CAG9560405.1"/>
    <property type="molecule type" value="Genomic_DNA"/>
</dbReference>
<organism evidence="3 4">
    <name type="scientific">Danaus chrysippus</name>
    <name type="common">African queen</name>
    <dbReference type="NCBI Taxonomy" id="151541"/>
    <lineage>
        <taxon>Eukaryota</taxon>
        <taxon>Metazoa</taxon>
        <taxon>Ecdysozoa</taxon>
        <taxon>Arthropoda</taxon>
        <taxon>Hexapoda</taxon>
        <taxon>Insecta</taxon>
        <taxon>Pterygota</taxon>
        <taxon>Neoptera</taxon>
        <taxon>Endopterygota</taxon>
        <taxon>Lepidoptera</taxon>
        <taxon>Glossata</taxon>
        <taxon>Ditrysia</taxon>
        <taxon>Papilionoidea</taxon>
        <taxon>Nymphalidae</taxon>
        <taxon>Danainae</taxon>
        <taxon>Danaini</taxon>
        <taxon>Danaina</taxon>
        <taxon>Danaus</taxon>
        <taxon>Anosia</taxon>
    </lineage>
</organism>
<proteinExistence type="predicted"/>
<feature type="compositionally biased region" description="Basic and acidic residues" evidence="1">
    <location>
        <begin position="146"/>
        <end position="163"/>
    </location>
</feature>
<comment type="caution">
    <text evidence="3">The sequence shown here is derived from an EMBL/GenBank/DDBJ whole genome shotgun (WGS) entry which is preliminary data.</text>
</comment>
<feature type="compositionally biased region" description="Basic and acidic residues" evidence="1">
    <location>
        <begin position="497"/>
        <end position="513"/>
    </location>
</feature>
<accession>A0A8J2QDF8</accession>
<feature type="region of interest" description="Disordered" evidence="1">
    <location>
        <begin position="106"/>
        <end position="707"/>
    </location>
</feature>
<feature type="compositionally biased region" description="Acidic residues" evidence="1">
    <location>
        <begin position="165"/>
        <end position="176"/>
    </location>
</feature>
<feature type="compositionally biased region" description="Basic and acidic residues" evidence="1">
    <location>
        <begin position="615"/>
        <end position="631"/>
    </location>
</feature>
<protein>
    <submittedName>
        <fullName evidence="3">(African queen) hypothetical protein</fullName>
    </submittedName>
</protein>
<feature type="signal peptide" evidence="2">
    <location>
        <begin position="1"/>
        <end position="16"/>
    </location>
</feature>
<evidence type="ECO:0000256" key="1">
    <source>
        <dbReference type="SAM" id="MobiDB-lite"/>
    </source>
</evidence>
<evidence type="ECO:0000313" key="3">
    <source>
        <dbReference type="EMBL" id="CAG9560405.1"/>
    </source>
</evidence>
<reference evidence="3" key="1">
    <citation type="submission" date="2021-09" db="EMBL/GenBank/DDBJ databases">
        <authorList>
            <person name="Martin H S."/>
        </authorList>
    </citation>
    <scope>NUCLEOTIDE SEQUENCE</scope>
</reference>
<gene>
    <name evidence="3" type="ORF">DCHRY22_LOCUS2077</name>
</gene>
<keyword evidence="2" id="KW-0732">Signal</keyword>
<name>A0A8J2QDF8_9NEOP</name>
<keyword evidence="4" id="KW-1185">Reference proteome</keyword>
<feature type="compositionally biased region" description="Basic and acidic residues" evidence="1">
    <location>
        <begin position="322"/>
        <end position="338"/>
    </location>
</feature>
<feature type="compositionally biased region" description="Basic and acidic residues" evidence="1">
    <location>
        <begin position="106"/>
        <end position="122"/>
    </location>
</feature>
<sequence>MMFLLAIFSVIASALALPVIPDPPSLPNRNVSVLHHLDFHTRNVKPFKVIVEKDNENGVKTNSNLVLPTQKQTASDCLDCVYLQKQLYELKEVLKKTNQGIKIKNIPEENKNNKGKENEPKVKLTMGSIPPPPELPPFDYSTLKKQKYEQNKPQRTTTEKITYEDIPEQDNNDENENVNIEVASVTVPPPPALPPHDYSTLQKQKYEQKQQPEPSTERVNYEDIPEQDNNDKSEKKNVKVTLVAVPPPPTLPPFDYSTLKKQKHEQNKPQRTTTEKISYEVIPEQDNNGNDETEKVNIEVVSVTVPPPPALPPHDYSTLQKQKYEQKQQEPSTERVNYEDIPEQDNNDKSEKKNVKVTLVAVPPPPTLPPFDYSTLKKQKYEQNKPQRTTTEKISYEVIPEQDNNGNDETEKVNIEVVSVTVPPPPALPPHDYSTLQKQKYEQKQQPEPSTERVNYEDIPEQDNNDKSEKKNVKVTLVAVPPPPTLPPFDYSTLKKQKYEQNKPQRTTTEKISYEVIPEQDNNGNDETEKVNIEVVSVTVPPPPALPPHDYSTLQKQKYEQKQQPEPSTERVNYEDILEQDNNDKSEKKNVKVTLVAVPPPPTLPPFDYSTLKKQKYEQNKPQRTTTEKISYEVIPEQDNNGNDETEKVNIEVVSVTVPPPPALPPHDYSTLQKQKYEQKQQPEPSTERVNYEDIPEQDNNDKSEKKNVKVTLVAVPPPPTLPPFDYSTLKKQKYEQNKPQRTTTEKISYQATGELKGDKTNVALVGIASPSEIRSSDYSYLNKNTIETNQTKAETNEKPERLYPSLPKFGMQCLCRVPSIPKNRRVLCNLPLDIYQR</sequence>